<evidence type="ECO:0000313" key="7">
    <source>
        <dbReference type="EMBL" id="KAL0294547.1"/>
    </source>
</evidence>
<gene>
    <name evidence="7" type="ORF">Sradi_6881800</name>
</gene>
<keyword evidence="1" id="KW-0479">Metal-binding</keyword>
<evidence type="ECO:0000256" key="4">
    <source>
        <dbReference type="PROSITE-ProRule" id="PRU00325"/>
    </source>
</evidence>
<organism evidence="7">
    <name type="scientific">Sesamum radiatum</name>
    <name type="common">Black benniseed</name>
    <dbReference type="NCBI Taxonomy" id="300843"/>
    <lineage>
        <taxon>Eukaryota</taxon>
        <taxon>Viridiplantae</taxon>
        <taxon>Streptophyta</taxon>
        <taxon>Embryophyta</taxon>
        <taxon>Tracheophyta</taxon>
        <taxon>Spermatophyta</taxon>
        <taxon>Magnoliopsida</taxon>
        <taxon>eudicotyledons</taxon>
        <taxon>Gunneridae</taxon>
        <taxon>Pentapetalae</taxon>
        <taxon>asterids</taxon>
        <taxon>lamiids</taxon>
        <taxon>Lamiales</taxon>
        <taxon>Pedaliaceae</taxon>
        <taxon>Sesamum</taxon>
    </lineage>
</organism>
<dbReference type="Pfam" id="PF10551">
    <property type="entry name" value="MULE"/>
    <property type="match status" value="1"/>
</dbReference>
<dbReference type="InterPro" id="IPR007527">
    <property type="entry name" value="Znf_SWIM"/>
</dbReference>
<reference evidence="7" key="1">
    <citation type="submission" date="2020-06" db="EMBL/GenBank/DDBJ databases">
        <authorList>
            <person name="Li T."/>
            <person name="Hu X."/>
            <person name="Zhang T."/>
            <person name="Song X."/>
            <person name="Zhang H."/>
            <person name="Dai N."/>
            <person name="Sheng W."/>
            <person name="Hou X."/>
            <person name="Wei L."/>
        </authorList>
    </citation>
    <scope>NUCLEOTIDE SEQUENCE</scope>
    <source>
        <strain evidence="7">G02</strain>
        <tissue evidence="7">Leaf</tissue>
    </source>
</reference>
<evidence type="ECO:0000259" key="6">
    <source>
        <dbReference type="PROSITE" id="PS50966"/>
    </source>
</evidence>
<dbReference type="PANTHER" id="PTHR31973:SF195">
    <property type="entry name" value="MUDR FAMILY TRANSPOSASE"/>
    <property type="match status" value="1"/>
</dbReference>
<evidence type="ECO:0000256" key="2">
    <source>
        <dbReference type="ARBA" id="ARBA00022771"/>
    </source>
</evidence>
<sequence>MQQNVKDSFGFDISYHKAWHALKAAGEEVYKTWESSVQKLPKFMAALQKSNPGTVVEWLHLDTDIPDLKILNYVFWAFRPCIEIFRYCSNLISIDRTHLYTMYKHKLLVAVILDANQQILPIAFALVDEESLAPWRWFLEMVAKHLMLDDDNRICLISSRHSRLINVINFVPAFTFSHGVYRFCLRQFCSNFNTKYKNIQLKDLYWRAGAEQNDRKFERIMEEIREFNEEAIDWLQKIDKAQWTLSQYGGWRIGILTTNMSECINGVLKGSRRLPVIAIVRITLDRTVHYFLERTTRCHRMMRDNQQWADYAFRLFVSRQDEAMHHIEQKFDYTQQSAFVTIRGLTGDLSRTYVVKLKHRQCSCGKWGNHGISYSHAIQACRHFGVNASNFNPSYYDIQAFKKIYEGRFDPIWVEEYWDDVDFELVHNPTRVARRNPGRSRSTWIHNEMDSPQSRARQ</sequence>
<feature type="region of interest" description="Disordered" evidence="5">
    <location>
        <begin position="435"/>
        <end position="458"/>
    </location>
</feature>
<dbReference type="GO" id="GO:0008270">
    <property type="term" value="F:zinc ion binding"/>
    <property type="evidence" value="ECO:0007669"/>
    <property type="project" value="UniProtKB-KW"/>
</dbReference>
<keyword evidence="3" id="KW-0862">Zinc</keyword>
<dbReference type="InterPro" id="IPR018289">
    <property type="entry name" value="MULE_transposase_dom"/>
</dbReference>
<reference evidence="7" key="2">
    <citation type="journal article" date="2024" name="Plant">
        <title>Genomic evolution and insights into agronomic trait innovations of Sesamum species.</title>
        <authorList>
            <person name="Miao H."/>
            <person name="Wang L."/>
            <person name="Qu L."/>
            <person name="Liu H."/>
            <person name="Sun Y."/>
            <person name="Le M."/>
            <person name="Wang Q."/>
            <person name="Wei S."/>
            <person name="Zheng Y."/>
            <person name="Lin W."/>
            <person name="Duan Y."/>
            <person name="Cao H."/>
            <person name="Xiong S."/>
            <person name="Wang X."/>
            <person name="Wei L."/>
            <person name="Li C."/>
            <person name="Ma Q."/>
            <person name="Ju M."/>
            <person name="Zhao R."/>
            <person name="Li G."/>
            <person name="Mu C."/>
            <person name="Tian Q."/>
            <person name="Mei H."/>
            <person name="Zhang T."/>
            <person name="Gao T."/>
            <person name="Zhang H."/>
        </authorList>
    </citation>
    <scope>NUCLEOTIDE SEQUENCE</scope>
    <source>
        <strain evidence="7">G02</strain>
    </source>
</reference>
<dbReference type="PANTHER" id="PTHR31973">
    <property type="entry name" value="POLYPROTEIN, PUTATIVE-RELATED"/>
    <property type="match status" value="1"/>
</dbReference>
<dbReference type="AlphaFoldDB" id="A0AAW2JK20"/>
<dbReference type="PROSITE" id="PS50966">
    <property type="entry name" value="ZF_SWIM"/>
    <property type="match status" value="1"/>
</dbReference>
<dbReference type="InterPro" id="IPR006564">
    <property type="entry name" value="Znf_PMZ"/>
</dbReference>
<comment type="caution">
    <text evidence="7">The sequence shown here is derived from an EMBL/GenBank/DDBJ whole genome shotgun (WGS) entry which is preliminary data.</text>
</comment>
<proteinExistence type="predicted"/>
<feature type="compositionally biased region" description="Polar residues" evidence="5">
    <location>
        <begin position="439"/>
        <end position="458"/>
    </location>
</feature>
<dbReference type="SMART" id="SM00575">
    <property type="entry name" value="ZnF_PMZ"/>
    <property type="match status" value="1"/>
</dbReference>
<evidence type="ECO:0000256" key="1">
    <source>
        <dbReference type="ARBA" id="ARBA00022723"/>
    </source>
</evidence>
<keyword evidence="2 4" id="KW-0863">Zinc-finger</keyword>
<evidence type="ECO:0000256" key="3">
    <source>
        <dbReference type="ARBA" id="ARBA00022833"/>
    </source>
</evidence>
<accession>A0AAW2JK20</accession>
<evidence type="ECO:0000256" key="5">
    <source>
        <dbReference type="SAM" id="MobiDB-lite"/>
    </source>
</evidence>
<feature type="domain" description="SWIM-type" evidence="6">
    <location>
        <begin position="353"/>
        <end position="392"/>
    </location>
</feature>
<dbReference type="EMBL" id="JACGWJ010000156">
    <property type="protein sequence ID" value="KAL0294547.1"/>
    <property type="molecule type" value="Genomic_DNA"/>
</dbReference>
<name>A0AAW2JK20_SESRA</name>
<protein>
    <recommendedName>
        <fullName evidence="6">SWIM-type domain-containing protein</fullName>
    </recommendedName>
</protein>